<dbReference type="WBParaSite" id="PgR001X_g136_t01">
    <property type="protein sequence ID" value="PgR001X_g136_t01"/>
    <property type="gene ID" value="PgR001X_g136"/>
</dbReference>
<dbReference type="WBParaSite" id="PgR001X_g136_t03">
    <property type="protein sequence ID" value="PgR001X_g136_t03"/>
    <property type="gene ID" value="PgR001X_g136"/>
</dbReference>
<dbReference type="Proteomes" id="UP000887569">
    <property type="component" value="Unplaced"/>
</dbReference>
<keyword evidence="1" id="KW-0732">Signal</keyword>
<sequence>MCWHGVVTSLRASLSALVDAADMEISIASCKKEWIDSNRRFEKFVAVAGCPRYYYKEYFRHILSFWNVEVNE</sequence>
<proteinExistence type="predicted"/>
<dbReference type="AlphaFoldDB" id="A0A915A6S2"/>
<reference evidence="3 4" key="1">
    <citation type="submission" date="2022-11" db="UniProtKB">
        <authorList>
            <consortium name="WormBaseParasite"/>
        </authorList>
    </citation>
    <scope>IDENTIFICATION</scope>
</reference>
<feature type="chain" id="PRO_5038275993" evidence="1">
    <location>
        <begin position="21"/>
        <end position="72"/>
    </location>
</feature>
<evidence type="ECO:0000313" key="4">
    <source>
        <dbReference type="WBParaSite" id="PgR001X_g136_t03"/>
    </source>
</evidence>
<name>A0A915A6S2_PARUN</name>
<evidence type="ECO:0000256" key="1">
    <source>
        <dbReference type="SAM" id="SignalP"/>
    </source>
</evidence>
<accession>A0A915A6S2</accession>
<organism evidence="2 3">
    <name type="scientific">Parascaris univalens</name>
    <name type="common">Nematode worm</name>
    <dbReference type="NCBI Taxonomy" id="6257"/>
    <lineage>
        <taxon>Eukaryota</taxon>
        <taxon>Metazoa</taxon>
        <taxon>Ecdysozoa</taxon>
        <taxon>Nematoda</taxon>
        <taxon>Chromadorea</taxon>
        <taxon>Rhabditida</taxon>
        <taxon>Spirurina</taxon>
        <taxon>Ascaridomorpha</taxon>
        <taxon>Ascaridoidea</taxon>
        <taxon>Ascarididae</taxon>
        <taxon>Parascaris</taxon>
    </lineage>
</organism>
<protein>
    <submittedName>
        <fullName evidence="3 4">Uncharacterized protein</fullName>
    </submittedName>
</protein>
<keyword evidence="2" id="KW-1185">Reference proteome</keyword>
<evidence type="ECO:0000313" key="2">
    <source>
        <dbReference type="Proteomes" id="UP000887569"/>
    </source>
</evidence>
<evidence type="ECO:0000313" key="3">
    <source>
        <dbReference type="WBParaSite" id="PgR001X_g136_t01"/>
    </source>
</evidence>
<feature type="signal peptide" evidence="1">
    <location>
        <begin position="1"/>
        <end position="20"/>
    </location>
</feature>